<dbReference type="PANTHER" id="PTHR20861:SF6">
    <property type="entry name" value="BETA-RIBOFURANOSYLPHENOL 5'-PHOSPHATE SYNTHASE"/>
    <property type="match status" value="1"/>
</dbReference>
<dbReference type="AlphaFoldDB" id="A0A7C4QVF7"/>
<dbReference type="Gene3D" id="3.30.70.890">
    <property type="entry name" value="GHMP kinase, C-terminal domain"/>
    <property type="match status" value="1"/>
</dbReference>
<proteinExistence type="predicted"/>
<sequence>MAPRSTAVAVFTVVAAVASNGAVWHPAAMSRAVTVTTGARLHFGLIVAPGHQFGSVGLMIDQPGFVVRIEPLGKQSPDRIAATPQTAQRVAEFLAQYRSARSAAPVAVSLTREIPAHAGLGSGTQLALSLAAGLSRLFDAPPATAEDLAWLMGRGKRSIVGRVGFTRGGCIFAPPATAETPPSGTADLVVLPTPADWRFLLITPPGQTGLFGRDEQRAFQQMAPMSAELRDRLLRWMREEGQPALARADFPAFSAALYAFGRAVGEHFAPHQGGPFAHRQMAALVDHLREQGVHGVAQTSWGPTLTVLCPHAAAARALADRIAADPRWCDCRRLCAAPRNEGARIVLETD</sequence>
<name>A0A7C4QVF7_9PLAN</name>
<evidence type="ECO:0000256" key="3">
    <source>
        <dbReference type="ARBA" id="ARBA00022741"/>
    </source>
</evidence>
<comment type="caution">
    <text evidence="7">The sequence shown here is derived from an EMBL/GenBank/DDBJ whole genome shotgun (WGS) entry which is preliminary data.</text>
</comment>
<keyword evidence="4" id="KW-0418">Kinase</keyword>
<dbReference type="GO" id="GO:0016301">
    <property type="term" value="F:kinase activity"/>
    <property type="evidence" value="ECO:0007669"/>
    <property type="project" value="UniProtKB-KW"/>
</dbReference>
<dbReference type="Pfam" id="PF00288">
    <property type="entry name" value="GHMP_kinases_N"/>
    <property type="match status" value="1"/>
</dbReference>
<dbReference type="SUPFAM" id="SSF54211">
    <property type="entry name" value="Ribosomal protein S5 domain 2-like"/>
    <property type="match status" value="1"/>
</dbReference>
<keyword evidence="5" id="KW-0067">ATP-binding</keyword>
<evidence type="ECO:0000256" key="5">
    <source>
        <dbReference type="ARBA" id="ARBA00022840"/>
    </source>
</evidence>
<dbReference type="InterPro" id="IPR020568">
    <property type="entry name" value="Ribosomal_Su5_D2-typ_SF"/>
</dbReference>
<evidence type="ECO:0000256" key="4">
    <source>
        <dbReference type="ARBA" id="ARBA00022777"/>
    </source>
</evidence>
<protein>
    <recommendedName>
        <fullName evidence="6">GHMP kinase N-terminal domain-containing protein</fullName>
    </recommendedName>
</protein>
<evidence type="ECO:0000259" key="6">
    <source>
        <dbReference type="Pfam" id="PF00288"/>
    </source>
</evidence>
<keyword evidence="1" id="KW-0028">Amino-acid biosynthesis</keyword>
<dbReference type="GO" id="GO:0005524">
    <property type="term" value="F:ATP binding"/>
    <property type="evidence" value="ECO:0007669"/>
    <property type="project" value="UniProtKB-KW"/>
</dbReference>
<dbReference type="PIRSF" id="PIRSF004884">
    <property type="entry name" value="Sugar_kin_arch"/>
    <property type="match status" value="1"/>
</dbReference>
<dbReference type="InterPro" id="IPR036554">
    <property type="entry name" value="GHMP_kinase_C_sf"/>
</dbReference>
<dbReference type="InterPro" id="IPR006204">
    <property type="entry name" value="GHMP_kinase_N_dom"/>
</dbReference>
<dbReference type="EMBL" id="DSVQ01000012">
    <property type="protein sequence ID" value="HGT39370.1"/>
    <property type="molecule type" value="Genomic_DNA"/>
</dbReference>
<dbReference type="GO" id="GO:0008652">
    <property type="term" value="P:amino acid biosynthetic process"/>
    <property type="evidence" value="ECO:0007669"/>
    <property type="project" value="UniProtKB-KW"/>
</dbReference>
<evidence type="ECO:0000256" key="2">
    <source>
        <dbReference type="ARBA" id="ARBA00022679"/>
    </source>
</evidence>
<dbReference type="PANTHER" id="PTHR20861">
    <property type="entry name" value="HOMOSERINE/4-DIPHOSPHOCYTIDYL-2-C-METHYL-D-ERYTHRITOL KINASE"/>
    <property type="match status" value="1"/>
</dbReference>
<accession>A0A7C4QVF7</accession>
<reference evidence="7" key="1">
    <citation type="journal article" date="2020" name="mSystems">
        <title>Genome- and Community-Level Interaction Insights into Carbon Utilization and Element Cycling Functions of Hydrothermarchaeota in Hydrothermal Sediment.</title>
        <authorList>
            <person name="Zhou Z."/>
            <person name="Liu Y."/>
            <person name="Xu W."/>
            <person name="Pan J."/>
            <person name="Luo Z.H."/>
            <person name="Li M."/>
        </authorList>
    </citation>
    <scope>NUCLEOTIDE SEQUENCE [LARGE SCALE GENOMIC DNA]</scope>
    <source>
        <strain evidence="7">SpSt-508</strain>
    </source>
</reference>
<feature type="domain" description="GHMP kinase N-terminal" evidence="6">
    <location>
        <begin position="87"/>
        <end position="160"/>
    </location>
</feature>
<evidence type="ECO:0000256" key="1">
    <source>
        <dbReference type="ARBA" id="ARBA00022605"/>
    </source>
</evidence>
<keyword evidence="2" id="KW-0808">Transferase</keyword>
<organism evidence="7">
    <name type="scientific">Schlesneria paludicola</name>
    <dbReference type="NCBI Taxonomy" id="360056"/>
    <lineage>
        <taxon>Bacteria</taxon>
        <taxon>Pseudomonadati</taxon>
        <taxon>Planctomycetota</taxon>
        <taxon>Planctomycetia</taxon>
        <taxon>Planctomycetales</taxon>
        <taxon>Planctomycetaceae</taxon>
        <taxon>Schlesneria</taxon>
    </lineage>
</organism>
<dbReference type="InterPro" id="IPR014721">
    <property type="entry name" value="Ribsml_uS5_D2-typ_fold_subgr"/>
</dbReference>
<evidence type="ECO:0000313" key="7">
    <source>
        <dbReference type="EMBL" id="HGT39370.1"/>
    </source>
</evidence>
<keyword evidence="3" id="KW-0547">Nucleotide-binding</keyword>
<gene>
    <name evidence="7" type="ORF">ENS64_08940</name>
</gene>
<dbReference type="InterPro" id="IPR004422">
    <property type="entry name" value="RFAP_synthase"/>
</dbReference>
<dbReference type="Gene3D" id="3.30.230.10">
    <property type="match status" value="1"/>
</dbReference>